<keyword evidence="3" id="KW-0472">Membrane</keyword>
<dbReference type="EMBL" id="JAUCMV010000005">
    <property type="protein sequence ID" value="KAK0396855.1"/>
    <property type="molecule type" value="Genomic_DNA"/>
</dbReference>
<keyword evidence="3" id="KW-1133">Transmembrane helix</keyword>
<evidence type="ECO:0000256" key="2">
    <source>
        <dbReference type="SAM" id="MobiDB-lite"/>
    </source>
</evidence>
<dbReference type="Proteomes" id="UP001175271">
    <property type="component" value="Unassembled WGS sequence"/>
</dbReference>
<accession>A0AA39H0B3</accession>
<evidence type="ECO:0008006" key="6">
    <source>
        <dbReference type="Google" id="ProtNLM"/>
    </source>
</evidence>
<evidence type="ECO:0000256" key="1">
    <source>
        <dbReference type="ARBA" id="ARBA00005598"/>
    </source>
</evidence>
<dbReference type="Pfam" id="PF03096">
    <property type="entry name" value="Ndr"/>
    <property type="match status" value="1"/>
</dbReference>
<evidence type="ECO:0000313" key="5">
    <source>
        <dbReference type="Proteomes" id="UP001175271"/>
    </source>
</evidence>
<reference evidence="4" key="1">
    <citation type="submission" date="2023-06" db="EMBL/GenBank/DDBJ databases">
        <title>Genomic analysis of the entomopathogenic nematode Steinernema hermaphroditum.</title>
        <authorList>
            <person name="Schwarz E.M."/>
            <person name="Heppert J.K."/>
            <person name="Baniya A."/>
            <person name="Schwartz H.T."/>
            <person name="Tan C.-H."/>
            <person name="Antoshechkin I."/>
            <person name="Sternberg P.W."/>
            <person name="Goodrich-Blair H."/>
            <person name="Dillman A.R."/>
        </authorList>
    </citation>
    <scope>NUCLEOTIDE SEQUENCE</scope>
    <source>
        <strain evidence="4">PS9179</strain>
        <tissue evidence="4">Whole animal</tissue>
    </source>
</reference>
<dbReference type="InterPro" id="IPR029058">
    <property type="entry name" value="AB_hydrolase_fold"/>
</dbReference>
<evidence type="ECO:0000256" key="3">
    <source>
        <dbReference type="SAM" id="Phobius"/>
    </source>
</evidence>
<dbReference type="Gene3D" id="3.40.50.1820">
    <property type="entry name" value="alpha/beta hydrolase"/>
    <property type="match status" value="1"/>
</dbReference>
<keyword evidence="3" id="KW-0812">Transmembrane</keyword>
<sequence>MVSVQTAKSGYLHVYVQGNLDDRHGKTVILTVHDVGTNYKTFVRFVNHSAMAEVKQKAIFLHVCVPGQEDNAPDFVGDFPTLAQLGEDLVCVLDKLDVKTCIAFGEGAGANIVCRFAMAWPNRIMGIILVHCTSTTAGIIEYCKDKLINMRLESGVMSQGAWDYLAMHKFGSSDKKEKQAYIEELKASLNPKNLSKYLYSFSKRTDLSTVIGTKLDTMDALLVTGARASHLHTVYTTHKSMNKKKTTLLVVDNVSDVMAEAPDNLARSLILLCKGCGVLSGVAIPGMERQRTLSSSMEEADRPRRLSVTNPPQMPVAQQQYDAPTGMAGGSISAQLGNYQDAKLLNYNDSVDPLFYNCFYGAANNPERIIVQCLKDIGCCETTCCPNYAWQDKYGWAVALIIVFGAIVLIAGIIWLLVWLFNRAQDKRQRRYFESAQGISPAASQVSVAPPPPGHYNYAPSHKDYRY</sequence>
<dbReference type="AlphaFoldDB" id="A0AA39H0B3"/>
<evidence type="ECO:0000313" key="4">
    <source>
        <dbReference type="EMBL" id="KAK0396855.1"/>
    </source>
</evidence>
<gene>
    <name evidence="4" type="ORF">QR680_001885</name>
</gene>
<feature type="region of interest" description="Disordered" evidence="2">
    <location>
        <begin position="444"/>
        <end position="467"/>
    </location>
</feature>
<feature type="region of interest" description="Disordered" evidence="2">
    <location>
        <begin position="291"/>
        <end position="312"/>
    </location>
</feature>
<dbReference type="PANTHER" id="PTHR11034">
    <property type="entry name" value="N-MYC DOWNSTREAM REGULATED"/>
    <property type="match status" value="1"/>
</dbReference>
<name>A0AA39H0B3_9BILA</name>
<protein>
    <recommendedName>
        <fullName evidence="6">AB hydrolase-1 domain-containing protein</fullName>
    </recommendedName>
</protein>
<keyword evidence="5" id="KW-1185">Reference proteome</keyword>
<comment type="similarity">
    <text evidence="1">Belongs to the NDRG family.</text>
</comment>
<dbReference type="SUPFAM" id="SSF53474">
    <property type="entry name" value="alpha/beta-Hydrolases"/>
    <property type="match status" value="1"/>
</dbReference>
<feature type="transmembrane region" description="Helical" evidence="3">
    <location>
        <begin position="394"/>
        <end position="421"/>
    </location>
</feature>
<proteinExistence type="inferred from homology"/>
<dbReference type="InterPro" id="IPR004142">
    <property type="entry name" value="NDRG"/>
</dbReference>
<comment type="caution">
    <text evidence="4">The sequence shown here is derived from an EMBL/GenBank/DDBJ whole genome shotgun (WGS) entry which is preliminary data.</text>
</comment>
<organism evidence="4 5">
    <name type="scientific">Steinernema hermaphroditum</name>
    <dbReference type="NCBI Taxonomy" id="289476"/>
    <lineage>
        <taxon>Eukaryota</taxon>
        <taxon>Metazoa</taxon>
        <taxon>Ecdysozoa</taxon>
        <taxon>Nematoda</taxon>
        <taxon>Chromadorea</taxon>
        <taxon>Rhabditida</taxon>
        <taxon>Tylenchina</taxon>
        <taxon>Panagrolaimomorpha</taxon>
        <taxon>Strongyloidoidea</taxon>
        <taxon>Steinernematidae</taxon>
        <taxon>Steinernema</taxon>
    </lineage>
</organism>